<dbReference type="Proteomes" id="UP001595891">
    <property type="component" value="Unassembled WGS sequence"/>
</dbReference>
<keyword evidence="3" id="KW-1185">Reference proteome</keyword>
<organism evidence="2 3">
    <name type="scientific">Sphaerisporangium corydalis</name>
    <dbReference type="NCBI Taxonomy" id="1441875"/>
    <lineage>
        <taxon>Bacteria</taxon>
        <taxon>Bacillati</taxon>
        <taxon>Actinomycetota</taxon>
        <taxon>Actinomycetes</taxon>
        <taxon>Streptosporangiales</taxon>
        <taxon>Streptosporangiaceae</taxon>
        <taxon>Sphaerisporangium</taxon>
    </lineage>
</organism>
<proteinExistence type="predicted"/>
<evidence type="ECO:0000313" key="3">
    <source>
        <dbReference type="Proteomes" id="UP001595891"/>
    </source>
</evidence>
<evidence type="ECO:0000256" key="1">
    <source>
        <dbReference type="SAM" id="Phobius"/>
    </source>
</evidence>
<feature type="transmembrane region" description="Helical" evidence="1">
    <location>
        <begin position="24"/>
        <end position="44"/>
    </location>
</feature>
<protein>
    <recommendedName>
        <fullName evidence="4">DUF998 domain-containing protein</fullName>
    </recommendedName>
</protein>
<feature type="transmembrane region" description="Helical" evidence="1">
    <location>
        <begin position="109"/>
        <end position="130"/>
    </location>
</feature>
<name>A0ABV9EAZ0_9ACTN</name>
<keyword evidence="1" id="KW-0812">Transmembrane</keyword>
<comment type="caution">
    <text evidence="2">The sequence shown here is derived from an EMBL/GenBank/DDBJ whole genome shotgun (WGS) entry which is preliminary data.</text>
</comment>
<gene>
    <name evidence="2" type="ORF">ACFO8L_05150</name>
</gene>
<feature type="transmembrane region" description="Helical" evidence="1">
    <location>
        <begin position="302"/>
        <end position="320"/>
    </location>
</feature>
<reference evidence="3" key="1">
    <citation type="journal article" date="2019" name="Int. J. Syst. Evol. Microbiol.">
        <title>The Global Catalogue of Microorganisms (GCM) 10K type strain sequencing project: providing services to taxonomists for standard genome sequencing and annotation.</title>
        <authorList>
            <consortium name="The Broad Institute Genomics Platform"/>
            <consortium name="The Broad Institute Genome Sequencing Center for Infectious Disease"/>
            <person name="Wu L."/>
            <person name="Ma J."/>
        </authorList>
    </citation>
    <scope>NUCLEOTIDE SEQUENCE [LARGE SCALE GENOMIC DNA]</scope>
    <source>
        <strain evidence="3">CCUG 49560</strain>
    </source>
</reference>
<feature type="transmembrane region" description="Helical" evidence="1">
    <location>
        <begin position="374"/>
        <end position="391"/>
    </location>
</feature>
<sequence length="398" mass="41627">MKDDDLPVEAGPDRGPLSGSPVRVMVAVSTVLGAVGLLVTFWFLDVAGFDVLRERAPALDAMLLEGNRYNAYDFGKATSDIGYIVLSYGSPDLATFAFSSLLDQTPFAYPPNVTFVSFVLVVILMLITLVEGAGHRPGIGRLVFLTLSGIGVSASLCTFATELVTASGDGPEGRHTGYQFAVSIFSLALALTLAGCLARLPGVTEQVRRVAAEVAGRSRNSVLPYGVPRMLPNAPAATVAVVDSALLAAVVLAALAGTTTLRDAVNGTGAVGRYLSSVTEESVRIRIGRPAVLGNVTWQADVALFLVFLVILAASLLWLLGTLPARSPALPVLAACLCCATVAALATACLRYGLFEVSGVNPWGPLYTRVVPQAMRSGVLYGLVIGLVAALRHRRARA</sequence>
<dbReference type="EMBL" id="JBHSFN010000002">
    <property type="protein sequence ID" value="MFC4585444.1"/>
    <property type="molecule type" value="Genomic_DNA"/>
</dbReference>
<feature type="transmembrane region" description="Helical" evidence="1">
    <location>
        <begin position="142"/>
        <end position="166"/>
    </location>
</feature>
<accession>A0ABV9EAZ0</accession>
<feature type="transmembrane region" description="Helical" evidence="1">
    <location>
        <begin position="332"/>
        <end position="354"/>
    </location>
</feature>
<feature type="transmembrane region" description="Helical" evidence="1">
    <location>
        <begin position="178"/>
        <end position="200"/>
    </location>
</feature>
<keyword evidence="1" id="KW-1133">Transmembrane helix</keyword>
<feature type="transmembrane region" description="Helical" evidence="1">
    <location>
        <begin position="236"/>
        <end position="256"/>
    </location>
</feature>
<dbReference type="RefSeq" id="WP_262843031.1">
    <property type="nucleotide sequence ID" value="NZ_JANZYP010000015.1"/>
</dbReference>
<evidence type="ECO:0000313" key="2">
    <source>
        <dbReference type="EMBL" id="MFC4585444.1"/>
    </source>
</evidence>
<keyword evidence="1" id="KW-0472">Membrane</keyword>
<evidence type="ECO:0008006" key="4">
    <source>
        <dbReference type="Google" id="ProtNLM"/>
    </source>
</evidence>